<protein>
    <submittedName>
        <fullName evidence="1">Uncharacterized protein</fullName>
    </submittedName>
</protein>
<keyword evidence="2" id="KW-1185">Reference proteome</keyword>
<evidence type="ECO:0000313" key="2">
    <source>
        <dbReference type="Proteomes" id="UP000278351"/>
    </source>
</evidence>
<dbReference type="EMBL" id="RPDH01000002">
    <property type="protein sequence ID" value="RPE08682.1"/>
    <property type="molecule type" value="Genomic_DNA"/>
</dbReference>
<dbReference type="Proteomes" id="UP000278351">
    <property type="component" value="Unassembled WGS sequence"/>
</dbReference>
<proteinExistence type="predicted"/>
<name>A0A3N4PJ10_9BACT</name>
<evidence type="ECO:0000313" key="1">
    <source>
        <dbReference type="EMBL" id="RPE08682.1"/>
    </source>
</evidence>
<gene>
    <name evidence="1" type="ORF">EGT74_16730</name>
</gene>
<dbReference type="AlphaFoldDB" id="A0A3N4PJ10"/>
<organism evidence="1 2">
    <name type="scientific">Chitinophaga lutea</name>
    <dbReference type="NCBI Taxonomy" id="2488634"/>
    <lineage>
        <taxon>Bacteria</taxon>
        <taxon>Pseudomonadati</taxon>
        <taxon>Bacteroidota</taxon>
        <taxon>Chitinophagia</taxon>
        <taxon>Chitinophagales</taxon>
        <taxon>Chitinophagaceae</taxon>
        <taxon>Chitinophaga</taxon>
    </lineage>
</organism>
<sequence>MAIMNNHHYAKTNHFSNNSPIHEFISAFPSPEQVNKLSWELLIAAMGSEHADMWSKEERANMMLFVELAQQALHEIYEPVEDFV</sequence>
<reference evidence="1 2" key="1">
    <citation type="submission" date="2018-11" db="EMBL/GenBank/DDBJ databases">
        <title>Chitinophaga lutea sp.nov., isolate from arsenic contaminated soil.</title>
        <authorList>
            <person name="Zong Y."/>
        </authorList>
    </citation>
    <scope>NUCLEOTIDE SEQUENCE [LARGE SCALE GENOMIC DNA]</scope>
    <source>
        <strain evidence="1 2">ZY74</strain>
    </source>
</reference>
<comment type="caution">
    <text evidence="1">The sequence shown here is derived from an EMBL/GenBank/DDBJ whole genome shotgun (WGS) entry which is preliminary data.</text>
</comment>
<accession>A0A3N4PJ10</accession>